<name>A0AAN0RJT8_9RHOB</name>
<feature type="transmembrane region" description="Helical" evidence="1">
    <location>
        <begin position="53"/>
        <end position="74"/>
    </location>
</feature>
<gene>
    <name evidence="2" type="ORF">RCA23_c19640</name>
</gene>
<organism evidence="2 3">
    <name type="scientific">Planktomarina temperata RCA23</name>
    <dbReference type="NCBI Taxonomy" id="666509"/>
    <lineage>
        <taxon>Bacteria</taxon>
        <taxon>Pseudomonadati</taxon>
        <taxon>Pseudomonadota</taxon>
        <taxon>Alphaproteobacteria</taxon>
        <taxon>Rhodobacterales</taxon>
        <taxon>Paracoccaceae</taxon>
        <taxon>Planktomarina</taxon>
    </lineage>
</organism>
<keyword evidence="3" id="KW-1185">Reference proteome</keyword>
<feature type="transmembrane region" description="Helical" evidence="1">
    <location>
        <begin position="81"/>
        <end position="102"/>
    </location>
</feature>
<keyword evidence="1" id="KW-0812">Transmembrane</keyword>
<dbReference type="EMBL" id="CP003984">
    <property type="protein sequence ID" value="AII87495.1"/>
    <property type="molecule type" value="Genomic_DNA"/>
</dbReference>
<dbReference type="Proteomes" id="UP000028680">
    <property type="component" value="Chromosome"/>
</dbReference>
<proteinExistence type="predicted"/>
<evidence type="ECO:0000313" key="2">
    <source>
        <dbReference type="EMBL" id="AII87495.1"/>
    </source>
</evidence>
<evidence type="ECO:0000256" key="1">
    <source>
        <dbReference type="SAM" id="Phobius"/>
    </source>
</evidence>
<reference evidence="2 3" key="1">
    <citation type="journal article" date="2014" name="ISME J.">
        <title>Adaptation of an abundant Roseobacter RCA organism to pelagic systems revealed by genomic and transcriptomic analyses.</title>
        <authorList>
            <person name="Voget S."/>
            <person name="Wemheuer B."/>
            <person name="Brinkhoff T."/>
            <person name="Vollmers J."/>
            <person name="Dietrich S."/>
            <person name="Giebel H.A."/>
            <person name="Beardsley C."/>
            <person name="Sardemann C."/>
            <person name="Bakenhus I."/>
            <person name="Billerbeck S."/>
            <person name="Daniel R."/>
            <person name="Simon M."/>
        </authorList>
    </citation>
    <scope>NUCLEOTIDE SEQUENCE [LARGE SCALE GENOMIC DNA]</scope>
    <source>
        <strain evidence="2 3">RCA23</strain>
    </source>
</reference>
<protein>
    <submittedName>
        <fullName evidence="2">Membrane protein</fullName>
    </submittedName>
</protein>
<evidence type="ECO:0000313" key="3">
    <source>
        <dbReference type="Proteomes" id="UP000028680"/>
    </source>
</evidence>
<keyword evidence="1" id="KW-0472">Membrane</keyword>
<accession>A0AAN0RJT8</accession>
<keyword evidence="1" id="KW-1133">Transmembrane helix</keyword>
<dbReference type="KEGG" id="ptp:RCA23_c19640"/>
<dbReference type="AlphaFoldDB" id="A0AAN0RJT8"/>
<sequence length="138" mass="14684">MMTKPSRVFWAIGLLGLIWNALGCFNFILQMDPDALADFPPAYRAVIAHRPGWVTAAFSVAVFGGALGCVLMLLRRATARPALFVSLLGVLLTMGHALWVGAAAPGGMSLVMSSGMSLVVAAALVWYTHRKAGLDLLR</sequence>
<feature type="transmembrane region" description="Helical" evidence="1">
    <location>
        <begin position="108"/>
        <end position="128"/>
    </location>
</feature>